<accession>A0ABP9RMI8</accession>
<protein>
    <submittedName>
        <fullName evidence="2">Uncharacterized protein</fullName>
    </submittedName>
</protein>
<feature type="compositionally biased region" description="Basic and acidic residues" evidence="1">
    <location>
        <begin position="192"/>
        <end position="201"/>
    </location>
</feature>
<keyword evidence="3" id="KW-1185">Reference proteome</keyword>
<sequence>MRGFARYEFQLVLLRRMADHQPDLVAAARSELGATRAQALAAHTRWQRLLHSPRAPRDLGLYRAVLGPPDEERSRQVGDLTVTAHTWPLPILWPHLRWEVLTDSAGAVLHAWLVRAPGQAIPVLPPPDRLAPWSCVVGDALANYPDAQPAPPDTPSYWPIDVATEHGEPYRLLFVHGLFQLARPTRPAGWPSERRPTRPGDRASGQS</sequence>
<dbReference type="Proteomes" id="UP001501570">
    <property type="component" value="Unassembled WGS sequence"/>
</dbReference>
<evidence type="ECO:0000313" key="3">
    <source>
        <dbReference type="Proteomes" id="UP001501570"/>
    </source>
</evidence>
<evidence type="ECO:0000313" key="2">
    <source>
        <dbReference type="EMBL" id="GAA5181372.1"/>
    </source>
</evidence>
<reference evidence="3" key="1">
    <citation type="journal article" date="2019" name="Int. J. Syst. Evol. Microbiol.">
        <title>The Global Catalogue of Microorganisms (GCM) 10K type strain sequencing project: providing services to taxonomists for standard genome sequencing and annotation.</title>
        <authorList>
            <consortium name="The Broad Institute Genomics Platform"/>
            <consortium name="The Broad Institute Genome Sequencing Center for Infectious Disease"/>
            <person name="Wu L."/>
            <person name="Ma J."/>
        </authorList>
    </citation>
    <scope>NUCLEOTIDE SEQUENCE [LARGE SCALE GENOMIC DNA]</scope>
    <source>
        <strain evidence="3">JCM 18304</strain>
    </source>
</reference>
<dbReference type="RefSeq" id="WP_345627512.1">
    <property type="nucleotide sequence ID" value="NZ_BAABJQ010000004.1"/>
</dbReference>
<evidence type="ECO:0000256" key="1">
    <source>
        <dbReference type="SAM" id="MobiDB-lite"/>
    </source>
</evidence>
<organism evidence="2 3">
    <name type="scientific">Rugosimonospora acidiphila</name>
    <dbReference type="NCBI Taxonomy" id="556531"/>
    <lineage>
        <taxon>Bacteria</taxon>
        <taxon>Bacillati</taxon>
        <taxon>Actinomycetota</taxon>
        <taxon>Actinomycetes</taxon>
        <taxon>Micromonosporales</taxon>
        <taxon>Micromonosporaceae</taxon>
        <taxon>Rugosimonospora</taxon>
    </lineage>
</organism>
<comment type="caution">
    <text evidence="2">The sequence shown here is derived from an EMBL/GenBank/DDBJ whole genome shotgun (WGS) entry which is preliminary data.</text>
</comment>
<proteinExistence type="predicted"/>
<gene>
    <name evidence="2" type="ORF">GCM10023322_15900</name>
</gene>
<dbReference type="EMBL" id="BAABJQ010000004">
    <property type="protein sequence ID" value="GAA5181372.1"/>
    <property type="molecule type" value="Genomic_DNA"/>
</dbReference>
<name>A0ABP9RMI8_9ACTN</name>
<feature type="region of interest" description="Disordered" evidence="1">
    <location>
        <begin position="186"/>
        <end position="207"/>
    </location>
</feature>